<protein>
    <submittedName>
        <fullName evidence="2">Uncharacterized protein</fullName>
    </submittedName>
</protein>
<feature type="transmembrane region" description="Helical" evidence="1">
    <location>
        <begin position="12"/>
        <end position="30"/>
    </location>
</feature>
<keyword evidence="3" id="KW-1185">Reference proteome</keyword>
<gene>
    <name evidence="2" type="ORF">HYN46_08110</name>
</gene>
<accession>A0A345P693</accession>
<name>A0A345P693_9GAMM</name>
<reference evidence="2 3" key="1">
    <citation type="submission" date="2018-07" db="EMBL/GenBank/DDBJ databases">
        <title>Genome sequencing of Moraxellaceae gen. HYN0046.</title>
        <authorList>
            <person name="Kim M."/>
            <person name="Yi H."/>
        </authorList>
    </citation>
    <scope>NUCLEOTIDE SEQUENCE [LARGE SCALE GENOMIC DNA]</scope>
    <source>
        <strain evidence="2 3">HYN0046</strain>
    </source>
</reference>
<sequence length="102" mass="11457">MPTKPITNKYMKLPWLFVLLIAGLLAYFGGEQFGSKIIQFITQDLIFPVLGFFFSIYTALRIVDHTPVGVKIPGENKSLVAIIIMLVLLAIYLIVPYLILSL</sequence>
<dbReference type="KEGG" id="mbah:HYN46_08110"/>
<feature type="transmembrane region" description="Helical" evidence="1">
    <location>
        <begin position="79"/>
        <end position="100"/>
    </location>
</feature>
<evidence type="ECO:0000313" key="2">
    <source>
        <dbReference type="EMBL" id="AXI02802.1"/>
    </source>
</evidence>
<feature type="transmembrane region" description="Helical" evidence="1">
    <location>
        <begin position="37"/>
        <end position="59"/>
    </location>
</feature>
<dbReference type="RefSeq" id="WP_114898912.1">
    <property type="nucleotide sequence ID" value="NZ_CP031222.1"/>
</dbReference>
<keyword evidence="1" id="KW-0812">Transmembrane</keyword>
<proteinExistence type="predicted"/>
<dbReference type="AlphaFoldDB" id="A0A345P693"/>
<dbReference type="Proteomes" id="UP000253940">
    <property type="component" value="Chromosome"/>
</dbReference>
<dbReference type="EMBL" id="CP031222">
    <property type="protein sequence ID" value="AXI02802.1"/>
    <property type="molecule type" value="Genomic_DNA"/>
</dbReference>
<evidence type="ECO:0000313" key="3">
    <source>
        <dbReference type="Proteomes" id="UP000253940"/>
    </source>
</evidence>
<evidence type="ECO:0000256" key="1">
    <source>
        <dbReference type="SAM" id="Phobius"/>
    </source>
</evidence>
<keyword evidence="1" id="KW-0472">Membrane</keyword>
<keyword evidence="1" id="KW-1133">Transmembrane helix</keyword>
<organism evidence="2 3">
    <name type="scientific">Aquirhabdus parva</name>
    <dbReference type="NCBI Taxonomy" id="2283318"/>
    <lineage>
        <taxon>Bacteria</taxon>
        <taxon>Pseudomonadati</taxon>
        <taxon>Pseudomonadota</taxon>
        <taxon>Gammaproteobacteria</taxon>
        <taxon>Moraxellales</taxon>
        <taxon>Moraxellaceae</taxon>
        <taxon>Aquirhabdus</taxon>
    </lineage>
</organism>